<keyword evidence="3" id="KW-1185">Reference proteome</keyword>
<dbReference type="OrthoDB" id="9793039at2"/>
<reference evidence="2 3" key="1">
    <citation type="submission" date="2019-07" db="EMBL/GenBank/DDBJ databases">
        <title>Lentzea xizangensis sp. nov., isolated from Qinghai-Tibetan Plateau Soils.</title>
        <authorList>
            <person name="Huang J."/>
        </authorList>
    </citation>
    <scope>NUCLEOTIDE SEQUENCE [LARGE SCALE GENOMIC DNA]</scope>
    <source>
        <strain evidence="2 3">FXJ1.1311</strain>
    </source>
</reference>
<protein>
    <submittedName>
        <fullName evidence="2">VOC family protein</fullName>
    </submittedName>
</protein>
<dbReference type="RefSeq" id="WP_146356123.1">
    <property type="nucleotide sequence ID" value="NZ_VOBR01000020.1"/>
</dbReference>
<feature type="domain" description="VOC" evidence="1">
    <location>
        <begin position="6"/>
        <end position="119"/>
    </location>
</feature>
<dbReference type="InterPro" id="IPR029068">
    <property type="entry name" value="Glyas_Bleomycin-R_OHBP_Dase"/>
</dbReference>
<dbReference type="PANTHER" id="PTHR33993">
    <property type="entry name" value="GLYOXALASE-RELATED"/>
    <property type="match status" value="1"/>
</dbReference>
<evidence type="ECO:0000313" key="2">
    <source>
        <dbReference type="EMBL" id="TWP48420.1"/>
    </source>
</evidence>
<sequence>MTAHGTINWVQIGTDAPEDAKKFYGELFGWTYADDPHSPGYDLITTPGGAGPSGGLSDTKGEAPNHAVFFVVVSDVAAAAAEAERLGGKVVVPLTTTPDGLAFAHLVDPSGNHFGVYTPAG</sequence>
<evidence type="ECO:0000313" key="3">
    <source>
        <dbReference type="Proteomes" id="UP000316639"/>
    </source>
</evidence>
<organism evidence="2 3">
    <name type="scientific">Lentzea tibetensis</name>
    <dbReference type="NCBI Taxonomy" id="2591470"/>
    <lineage>
        <taxon>Bacteria</taxon>
        <taxon>Bacillati</taxon>
        <taxon>Actinomycetota</taxon>
        <taxon>Actinomycetes</taxon>
        <taxon>Pseudonocardiales</taxon>
        <taxon>Pseudonocardiaceae</taxon>
        <taxon>Lentzea</taxon>
    </lineage>
</organism>
<dbReference type="SUPFAM" id="SSF54593">
    <property type="entry name" value="Glyoxalase/Bleomycin resistance protein/Dihydroxybiphenyl dioxygenase"/>
    <property type="match status" value="1"/>
</dbReference>
<dbReference type="Gene3D" id="3.10.180.10">
    <property type="entry name" value="2,3-Dihydroxybiphenyl 1,2-Dioxygenase, domain 1"/>
    <property type="match status" value="1"/>
</dbReference>
<name>A0A563EN53_9PSEU</name>
<dbReference type="AlphaFoldDB" id="A0A563EN53"/>
<dbReference type="Pfam" id="PF00903">
    <property type="entry name" value="Glyoxalase"/>
    <property type="match status" value="1"/>
</dbReference>
<comment type="caution">
    <text evidence="2">The sequence shown here is derived from an EMBL/GenBank/DDBJ whole genome shotgun (WGS) entry which is preliminary data.</text>
</comment>
<dbReference type="InterPro" id="IPR052164">
    <property type="entry name" value="Anthracycline_SecMetBiosynth"/>
</dbReference>
<dbReference type="EMBL" id="VOBR01000020">
    <property type="protein sequence ID" value="TWP48420.1"/>
    <property type="molecule type" value="Genomic_DNA"/>
</dbReference>
<dbReference type="InterPro" id="IPR037523">
    <property type="entry name" value="VOC_core"/>
</dbReference>
<accession>A0A563EN53</accession>
<gene>
    <name evidence="2" type="ORF">FKR81_27890</name>
</gene>
<dbReference type="CDD" id="cd07247">
    <property type="entry name" value="SgaA_N_like"/>
    <property type="match status" value="1"/>
</dbReference>
<dbReference type="Proteomes" id="UP000316639">
    <property type="component" value="Unassembled WGS sequence"/>
</dbReference>
<dbReference type="PROSITE" id="PS51819">
    <property type="entry name" value="VOC"/>
    <property type="match status" value="1"/>
</dbReference>
<evidence type="ECO:0000259" key="1">
    <source>
        <dbReference type="PROSITE" id="PS51819"/>
    </source>
</evidence>
<dbReference type="PANTHER" id="PTHR33993:SF14">
    <property type="entry name" value="GB|AAF24581.1"/>
    <property type="match status" value="1"/>
</dbReference>
<proteinExistence type="predicted"/>
<dbReference type="InterPro" id="IPR004360">
    <property type="entry name" value="Glyas_Fos-R_dOase_dom"/>
</dbReference>